<dbReference type="RefSeq" id="WP_102173990.1">
    <property type="nucleotide sequence ID" value="NZ_NMQA01000200.1"/>
</dbReference>
<organism evidence="1 2">
    <name type="scientific">Fischerella thermalis CCMEE 5268</name>
    <dbReference type="NCBI Taxonomy" id="2019662"/>
    <lineage>
        <taxon>Bacteria</taxon>
        <taxon>Bacillati</taxon>
        <taxon>Cyanobacteriota</taxon>
        <taxon>Cyanophyceae</taxon>
        <taxon>Nostocales</taxon>
        <taxon>Hapalosiphonaceae</taxon>
        <taxon>Fischerella</taxon>
    </lineage>
</organism>
<dbReference type="Proteomes" id="UP000235025">
    <property type="component" value="Unassembled WGS sequence"/>
</dbReference>
<proteinExistence type="predicted"/>
<comment type="caution">
    <text evidence="1">The sequence shown here is derived from an EMBL/GenBank/DDBJ whole genome shotgun (WGS) entry which is preliminary data.</text>
</comment>
<dbReference type="EMBL" id="NMQA01000200">
    <property type="protein sequence ID" value="PLZ96969.1"/>
    <property type="molecule type" value="Genomic_DNA"/>
</dbReference>
<evidence type="ECO:0000313" key="1">
    <source>
        <dbReference type="EMBL" id="PLZ96969.1"/>
    </source>
</evidence>
<sequence>MFNQFLYGIYSSDSGLREIVPFKVAEDIASKITIGLLSPISSQIEPARLGQIDREISVAKEYGERLNKNRSDIIDMLIRNYPSHNFVIDDQEVHTLFGECFREPQEAEISLEKLISEILYNNWLIGSLAKILEETPVQNEAENQNNSNCDINDDYKSLQVDTQETAVLA</sequence>
<accession>A0A2N6KDT1</accession>
<protein>
    <submittedName>
        <fullName evidence="1">Uncharacterized protein</fullName>
    </submittedName>
</protein>
<gene>
    <name evidence="1" type="ORF">CEN50_16865</name>
</gene>
<evidence type="ECO:0000313" key="2">
    <source>
        <dbReference type="Proteomes" id="UP000235025"/>
    </source>
</evidence>
<reference evidence="1 2" key="1">
    <citation type="submission" date="2017-07" db="EMBL/GenBank/DDBJ databases">
        <title>Genomes of Fischerella (Mastigocladus) sp. strains.</title>
        <authorList>
            <person name="Miller S.R."/>
        </authorList>
    </citation>
    <scope>NUCLEOTIDE SEQUENCE [LARGE SCALE GENOMIC DNA]</scope>
    <source>
        <strain evidence="1 2">CCMEE 5268</strain>
    </source>
</reference>
<name>A0A2N6KDT1_9CYAN</name>
<dbReference type="AlphaFoldDB" id="A0A2N6KDT1"/>